<dbReference type="InterPro" id="IPR027417">
    <property type="entry name" value="P-loop_NTPase"/>
</dbReference>
<dbReference type="SUPFAM" id="SSF52540">
    <property type="entry name" value="P-loop containing nucleoside triphosphate hydrolases"/>
    <property type="match status" value="1"/>
</dbReference>
<dbReference type="Proteomes" id="UP000189177">
    <property type="component" value="Unassembled WGS sequence"/>
</dbReference>
<evidence type="ECO:0000313" key="2">
    <source>
        <dbReference type="EMBL" id="OOC11539.1"/>
    </source>
</evidence>
<dbReference type="Gene3D" id="3.40.50.300">
    <property type="entry name" value="P-loop containing nucleotide triphosphate hydrolases"/>
    <property type="match status" value="1"/>
</dbReference>
<evidence type="ECO:0000259" key="1">
    <source>
        <dbReference type="Pfam" id="PF13614"/>
    </source>
</evidence>
<keyword evidence="3" id="KW-1185">Reference proteome</keyword>
<dbReference type="PANTHER" id="PTHR13696">
    <property type="entry name" value="P-LOOP CONTAINING NUCLEOSIDE TRIPHOSPHATE HYDROLASE"/>
    <property type="match status" value="1"/>
</dbReference>
<accession>A0A1V3A2M4</accession>
<dbReference type="Pfam" id="PF13614">
    <property type="entry name" value="AAA_31"/>
    <property type="match status" value="1"/>
</dbReference>
<evidence type="ECO:0000313" key="3">
    <source>
        <dbReference type="Proteomes" id="UP000189177"/>
    </source>
</evidence>
<dbReference type="STRING" id="252474.B1A74_00065"/>
<dbReference type="RefSeq" id="WP_018948409.1">
    <property type="nucleotide sequence ID" value="NZ_MUZR01000001.1"/>
</dbReference>
<dbReference type="EMBL" id="MUZR01000001">
    <property type="protein sequence ID" value="OOC11539.1"/>
    <property type="molecule type" value="Genomic_DNA"/>
</dbReference>
<dbReference type="CDD" id="cd02042">
    <property type="entry name" value="ParAB_family"/>
    <property type="match status" value="1"/>
</dbReference>
<sequence>MTVRITTTSTKGGVGKTTVTANLGAYLADLGYKVLLIDADIQPTLSSYFPVDPALIAAGGLTELITNGDTDGTITPIDIPLDGEHDGALDIVLSNDPQGRLQQWILHTPDGRVRLKHILADYDDLYDVVLLDTQGAVGPLQDAAVLAADFLLSPIPPEILSAREFARGTVSMLDRLRPMAAMGAPVGPLRGLLYRVDRTGDGRAIADELRREACGESRGQITILDTFIPSAVAYREAATQQVPVHRWEPHRQGPTLSGAETMRRLTEELLPHLIRGGAQHG</sequence>
<dbReference type="InterPro" id="IPR050678">
    <property type="entry name" value="DNA_Partitioning_ATPase"/>
</dbReference>
<dbReference type="PANTHER" id="PTHR13696:SF52">
    <property type="entry name" value="PARA FAMILY PROTEIN CT_582"/>
    <property type="match status" value="1"/>
</dbReference>
<organism evidence="2 3">
    <name type="scientific">Thioalkalivibrio halophilus</name>
    <dbReference type="NCBI Taxonomy" id="252474"/>
    <lineage>
        <taxon>Bacteria</taxon>
        <taxon>Pseudomonadati</taxon>
        <taxon>Pseudomonadota</taxon>
        <taxon>Gammaproteobacteria</taxon>
        <taxon>Chromatiales</taxon>
        <taxon>Ectothiorhodospiraceae</taxon>
        <taxon>Thioalkalivibrio</taxon>
    </lineage>
</organism>
<feature type="domain" description="AAA" evidence="1">
    <location>
        <begin position="5"/>
        <end position="161"/>
    </location>
</feature>
<name>A0A1V3A2M4_9GAMM</name>
<dbReference type="AlphaFoldDB" id="A0A1V3A2M4"/>
<dbReference type="InterPro" id="IPR025669">
    <property type="entry name" value="AAA_dom"/>
</dbReference>
<comment type="caution">
    <text evidence="2">The sequence shown here is derived from an EMBL/GenBank/DDBJ whole genome shotgun (WGS) entry which is preliminary data.</text>
</comment>
<dbReference type="OrthoDB" id="9799330at2"/>
<proteinExistence type="predicted"/>
<protein>
    <submittedName>
        <fullName evidence="2">Chromosome partitioning protein</fullName>
    </submittedName>
</protein>
<reference evidence="2 3" key="1">
    <citation type="submission" date="2017-02" db="EMBL/GenBank/DDBJ databases">
        <title>Genomic diversity within the haloalkaliphilic genus Thioalkalivibrio.</title>
        <authorList>
            <person name="Ahn A.-C."/>
            <person name="Meier-Kolthoff J."/>
            <person name="Overmars L."/>
            <person name="Richter M."/>
            <person name="Woyke T."/>
            <person name="Sorokin D.Y."/>
            <person name="Muyzer G."/>
        </authorList>
    </citation>
    <scope>NUCLEOTIDE SEQUENCE [LARGE SCALE GENOMIC DNA]</scope>
    <source>
        <strain evidence="2 3">HL17</strain>
    </source>
</reference>
<gene>
    <name evidence="2" type="ORF">B1A74_00065</name>
</gene>